<protein>
    <submittedName>
        <fullName evidence="1">Uncharacterized protein</fullName>
    </submittedName>
</protein>
<dbReference type="RefSeq" id="XP_026619827.1">
    <property type="nucleotide sequence ID" value="XM_026769938.1"/>
</dbReference>
<evidence type="ECO:0000313" key="1">
    <source>
        <dbReference type="EMBL" id="RDH26805.1"/>
    </source>
</evidence>
<proteinExistence type="predicted"/>
<name>A0A3F3PIP1_9EURO</name>
<gene>
    <name evidence="1" type="ORF">BDQ94DRAFT_164185</name>
</gene>
<sequence>MAVVCTTPPTALLGTTPAPAVEELDYISYDAFFVILHGELHSVLFGAYCSLHSSVILTGTDNRDRKIGLLASPFLPKMICRV</sequence>
<dbReference type="AlphaFoldDB" id="A0A3F3PIP1"/>
<keyword evidence="2" id="KW-1185">Reference proteome</keyword>
<reference evidence="1 2" key="1">
    <citation type="submission" date="2018-07" db="EMBL/GenBank/DDBJ databases">
        <title>The genomes of Aspergillus section Nigri reveals drivers in fungal speciation.</title>
        <authorList>
            <consortium name="DOE Joint Genome Institute"/>
            <person name="Vesth T.C."/>
            <person name="Nybo J."/>
            <person name="Theobald S."/>
            <person name="Brandl J."/>
            <person name="Frisvad J.C."/>
            <person name="Nielsen K.F."/>
            <person name="Lyhne E.K."/>
            <person name="Kogle M.E."/>
            <person name="Kuo A."/>
            <person name="Riley R."/>
            <person name="Clum A."/>
            <person name="Nolan M."/>
            <person name="Lipzen A."/>
            <person name="Salamov A."/>
            <person name="Henrissat B."/>
            <person name="Wiebenga A."/>
            <person name="De vries R.P."/>
            <person name="Grigoriev I.V."/>
            <person name="Mortensen U.H."/>
            <person name="Andersen M.R."/>
            <person name="Baker S.E."/>
        </authorList>
    </citation>
    <scope>NUCLEOTIDE SEQUENCE [LARGE SCALE GENOMIC DNA]</scope>
    <source>
        <strain evidence="1 2">CBS 139.54b</strain>
    </source>
</reference>
<dbReference type="Proteomes" id="UP000253729">
    <property type="component" value="Unassembled WGS sequence"/>
</dbReference>
<evidence type="ECO:0000313" key="2">
    <source>
        <dbReference type="Proteomes" id="UP000253729"/>
    </source>
</evidence>
<accession>A0A3F3PIP1</accession>
<dbReference type="GeneID" id="38138294"/>
<organism evidence="1 2">
    <name type="scientific">Aspergillus welwitschiae</name>
    <dbReference type="NCBI Taxonomy" id="1341132"/>
    <lineage>
        <taxon>Eukaryota</taxon>
        <taxon>Fungi</taxon>
        <taxon>Dikarya</taxon>
        <taxon>Ascomycota</taxon>
        <taxon>Pezizomycotina</taxon>
        <taxon>Eurotiomycetes</taxon>
        <taxon>Eurotiomycetidae</taxon>
        <taxon>Eurotiales</taxon>
        <taxon>Aspergillaceae</taxon>
        <taxon>Aspergillus</taxon>
        <taxon>Aspergillus subgen. Circumdati</taxon>
    </lineage>
</organism>
<dbReference type="EMBL" id="KZ852116">
    <property type="protein sequence ID" value="RDH26805.1"/>
    <property type="molecule type" value="Genomic_DNA"/>
</dbReference>